<evidence type="ECO:0000313" key="1">
    <source>
        <dbReference type="EMBL" id="SNQ46285.1"/>
    </source>
</evidence>
<keyword evidence="2" id="KW-1185">Reference proteome</keyword>
<proteinExistence type="predicted"/>
<protein>
    <submittedName>
        <fullName evidence="1">Uncharacterized protein</fullName>
    </submittedName>
</protein>
<evidence type="ECO:0000313" key="2">
    <source>
        <dbReference type="Proteomes" id="UP000234331"/>
    </source>
</evidence>
<name>A0A2I2KKU7_9ACTN</name>
<accession>A0A2I2KKU7</accession>
<reference evidence="1 2" key="1">
    <citation type="submission" date="2017-06" db="EMBL/GenBank/DDBJ databases">
        <authorList>
            <person name="Kim H.J."/>
            <person name="Triplett B.A."/>
        </authorList>
    </citation>
    <scope>NUCLEOTIDE SEQUENCE [LARGE SCALE GENOMIC DNA]</scope>
    <source>
        <strain evidence="1">FRACA_ARgP5</strain>
    </source>
</reference>
<gene>
    <name evidence="1" type="ORF">FRACA_1330004</name>
</gene>
<dbReference type="AlphaFoldDB" id="A0A2I2KKU7"/>
<organism evidence="1 2">
    <name type="scientific">Frankia canadensis</name>
    <dbReference type="NCBI Taxonomy" id="1836972"/>
    <lineage>
        <taxon>Bacteria</taxon>
        <taxon>Bacillati</taxon>
        <taxon>Actinomycetota</taxon>
        <taxon>Actinomycetes</taxon>
        <taxon>Frankiales</taxon>
        <taxon>Frankiaceae</taxon>
        <taxon>Frankia</taxon>
    </lineage>
</organism>
<sequence>MAPSSRRADCALFHAPYSMLGDSPGGVVMVFAVPLNNVRHSSGGTPNPAPGRRFLTHRRQERGNHLRASKGFDALGVKP</sequence>
<dbReference type="EMBL" id="FZMO01000039">
    <property type="protein sequence ID" value="SNQ46285.1"/>
    <property type="molecule type" value="Genomic_DNA"/>
</dbReference>
<dbReference type="Proteomes" id="UP000234331">
    <property type="component" value="Unassembled WGS sequence"/>
</dbReference>